<evidence type="ECO:0000313" key="2">
    <source>
        <dbReference type="Proteomes" id="UP000283530"/>
    </source>
</evidence>
<name>A0A3S3PZ07_9MAGN</name>
<sequence>MSLLLEPSEHLASWSIFERLVVTHQGNSLWPSCREFFELQHHTLLRLLEQMSGGDFPLQRGFKFDMIHPLYEGGKQKMRFIHRNITFLELVNIALESSHWEETYKNLSIHYLHHNGHMFSLAVIEDDSDIKCMLTLANHKANGIYLYINRRPIGSAKRIGEQTRYISYS</sequence>
<keyword evidence="2" id="KW-1185">Reference proteome</keyword>
<reference evidence="1 2" key="1">
    <citation type="journal article" date="2019" name="Nat. Plants">
        <title>Stout camphor tree genome fills gaps in understanding of flowering plant genome evolution.</title>
        <authorList>
            <person name="Chaw S.M."/>
            <person name="Liu Y.C."/>
            <person name="Wu Y.W."/>
            <person name="Wang H.Y."/>
            <person name="Lin C.I."/>
            <person name="Wu C.S."/>
            <person name="Ke H.M."/>
            <person name="Chang L.Y."/>
            <person name="Hsu C.Y."/>
            <person name="Yang H.T."/>
            <person name="Sudianto E."/>
            <person name="Hsu M.H."/>
            <person name="Wu K.P."/>
            <person name="Wang L.N."/>
            <person name="Leebens-Mack J.H."/>
            <person name="Tsai I.J."/>
        </authorList>
    </citation>
    <scope>NUCLEOTIDE SEQUENCE [LARGE SCALE GENOMIC DNA]</scope>
    <source>
        <strain evidence="2">cv. Chaw 1501</strain>
        <tissue evidence="1">Young leaves</tissue>
    </source>
</reference>
<dbReference type="AlphaFoldDB" id="A0A3S3PZ07"/>
<proteinExistence type="predicted"/>
<dbReference type="EMBL" id="QPKB01000002">
    <property type="protein sequence ID" value="RWR76201.1"/>
    <property type="molecule type" value="Genomic_DNA"/>
</dbReference>
<gene>
    <name evidence="1" type="ORF">CKAN_00462900</name>
</gene>
<dbReference type="Proteomes" id="UP000283530">
    <property type="component" value="Unassembled WGS sequence"/>
</dbReference>
<protein>
    <submittedName>
        <fullName evidence="1">Uncharacterized protein</fullName>
    </submittedName>
</protein>
<comment type="caution">
    <text evidence="1">The sequence shown here is derived from an EMBL/GenBank/DDBJ whole genome shotgun (WGS) entry which is preliminary data.</text>
</comment>
<organism evidence="1 2">
    <name type="scientific">Cinnamomum micranthum f. kanehirae</name>
    <dbReference type="NCBI Taxonomy" id="337451"/>
    <lineage>
        <taxon>Eukaryota</taxon>
        <taxon>Viridiplantae</taxon>
        <taxon>Streptophyta</taxon>
        <taxon>Embryophyta</taxon>
        <taxon>Tracheophyta</taxon>
        <taxon>Spermatophyta</taxon>
        <taxon>Magnoliopsida</taxon>
        <taxon>Magnoliidae</taxon>
        <taxon>Laurales</taxon>
        <taxon>Lauraceae</taxon>
        <taxon>Cinnamomum</taxon>
    </lineage>
</organism>
<evidence type="ECO:0000313" key="1">
    <source>
        <dbReference type="EMBL" id="RWR76201.1"/>
    </source>
</evidence>
<accession>A0A3S3PZ07</accession>